<sequence length="824" mass="88786">MGSLIGLRVQHNGAREERVISGIGRVAIGLACLLVPLSLSSCNRPAHPVEEQTVVNPDEWPSWGRTGSETHYSPLDEIDTGNVGKLKLAWHFDLEPGYTPSTPLMAEGKVFITTGHSHIRALDAVTGKPLWEYDGGTRDRATSSLQLTWGNKGIAYDTGHVFLVTTDGFVISLDAKTGKEVWKTMDFPDTAPRNANGAPRVFGGKVITGFGGGDISPARGFVSAYDAATGKLAWRFYTTPGDEVTPTNRKAEDLMRRTWPGGWKNPDGTRRGGGGTAWNAFAYDADLRLVYLGVGNGFPYNQKLRSPEGGDNLFLASVVAVDVDTGEYRWHYQICPAEQWDCTATADMTLATVELEGKARKVLMQAPKNGFFYVLDRATGEFLSAEKIAKVTWAERIDAKTGRPIENPGIRYNGKPGMFEMWPGPTGAHSWQPQAYSPQTGLVYVPIMELPALIGEGQEGGGEVSAGMGVTLIPEVELPGGHKSYLKAWNPATQAEAWRVDLPGTWPGGVMASAGGLVWQGQMDGKFVARDAKTGKELWSFKTESPIVGAPITYRVNGRQYVTVLTGAGGQGAGMQTLGNAMYRTDYRLPRRVLTFALDGRDSIPPFEVPPLVPVSDPDFKPDLARAQAGAMLFGTRACIVCHGWNAVAGGAAPDLRYSPAITDAATFRTIVKDGGFKMNGMPPFPQITDPELETLRFYLRSRAQSAPAEQKALLEKAKAARRSNAKPQDFAGKWNITIQSPVGPQKAIMDLNVSGNVITGKVVAEQGSVDLAGGFKNGRAKLEGKASMPMPITITYDVTVRDGELTGDNSNGPFGTFPVTGVR</sequence>
<dbReference type="NCBIfam" id="TIGR03075">
    <property type="entry name" value="PQQ_enz_alc_DH"/>
    <property type="match status" value="1"/>
</dbReference>
<comment type="cofactor">
    <cofactor evidence="1">
        <name>Ca(2+)</name>
        <dbReference type="ChEBI" id="CHEBI:29108"/>
    </cofactor>
</comment>
<keyword evidence="6" id="KW-0732">Signal</keyword>
<feature type="domain" description="Cytochrome c" evidence="13">
    <location>
        <begin position="625"/>
        <end position="704"/>
    </location>
</feature>
<dbReference type="Gene3D" id="1.10.760.10">
    <property type="entry name" value="Cytochrome c-like domain"/>
    <property type="match status" value="1"/>
</dbReference>
<dbReference type="Proteomes" id="UP001157910">
    <property type="component" value="Unassembled WGS sequence"/>
</dbReference>
<evidence type="ECO:0000256" key="3">
    <source>
        <dbReference type="ARBA" id="ARBA00008156"/>
    </source>
</evidence>
<evidence type="ECO:0000256" key="4">
    <source>
        <dbReference type="ARBA" id="ARBA00022617"/>
    </source>
</evidence>
<dbReference type="InterPro" id="IPR011047">
    <property type="entry name" value="Quinoprotein_ADH-like_sf"/>
</dbReference>
<evidence type="ECO:0000256" key="6">
    <source>
        <dbReference type="ARBA" id="ARBA00022729"/>
    </source>
</evidence>
<evidence type="ECO:0000313" key="15">
    <source>
        <dbReference type="Proteomes" id="UP001157910"/>
    </source>
</evidence>
<comment type="similarity">
    <text evidence="3">Belongs to the bacterial PQQ dehydrogenase family.</text>
</comment>
<keyword evidence="15" id="KW-1185">Reference proteome</keyword>
<dbReference type="PANTHER" id="PTHR32303">
    <property type="entry name" value="QUINOPROTEIN ALCOHOL DEHYDROGENASE (CYTOCHROME C)"/>
    <property type="match status" value="1"/>
</dbReference>
<organism evidence="14 15">
    <name type="scientific">Novosphingobium panipatense</name>
    <dbReference type="NCBI Taxonomy" id="428991"/>
    <lineage>
        <taxon>Bacteria</taxon>
        <taxon>Pseudomonadati</taxon>
        <taxon>Pseudomonadota</taxon>
        <taxon>Alphaproteobacteria</taxon>
        <taxon>Sphingomonadales</taxon>
        <taxon>Sphingomonadaceae</taxon>
        <taxon>Novosphingobium</taxon>
    </lineage>
</organism>
<dbReference type="Gene3D" id="2.140.10.10">
    <property type="entry name" value="Quinoprotein alcohol dehydrogenase-like superfamily"/>
    <property type="match status" value="1"/>
</dbReference>
<dbReference type="InterPro" id="IPR036909">
    <property type="entry name" value="Cyt_c-like_dom_sf"/>
</dbReference>
<reference evidence="14 15" key="1">
    <citation type="submission" date="2017-05" db="EMBL/GenBank/DDBJ databases">
        <authorList>
            <person name="Varghese N."/>
            <person name="Submissions S."/>
        </authorList>
    </citation>
    <scope>NUCLEOTIDE SEQUENCE [LARGE SCALE GENOMIC DNA]</scope>
    <source>
        <strain evidence="14 15">SM16</strain>
    </source>
</reference>
<evidence type="ECO:0000313" key="14">
    <source>
        <dbReference type="EMBL" id="SMP66245.1"/>
    </source>
</evidence>
<evidence type="ECO:0000256" key="5">
    <source>
        <dbReference type="ARBA" id="ARBA00022723"/>
    </source>
</evidence>
<dbReference type="InterPro" id="IPR017512">
    <property type="entry name" value="PQQ_MeOH/EtOH_DH"/>
</dbReference>
<keyword evidence="9" id="KW-0560">Oxidoreductase</keyword>
<dbReference type="EMBL" id="FXUI01000004">
    <property type="protein sequence ID" value="SMP66245.1"/>
    <property type="molecule type" value="Genomic_DNA"/>
</dbReference>
<evidence type="ECO:0000256" key="1">
    <source>
        <dbReference type="ARBA" id="ARBA00001913"/>
    </source>
</evidence>
<gene>
    <name evidence="14" type="ORF">SAMN06296065_1041</name>
</gene>
<evidence type="ECO:0000256" key="10">
    <source>
        <dbReference type="ARBA" id="ARBA00023004"/>
    </source>
</evidence>
<keyword evidence="7" id="KW-0106">Calcium</keyword>
<proteinExistence type="inferred from homology"/>
<evidence type="ECO:0000256" key="2">
    <source>
        <dbReference type="ARBA" id="ARBA00001931"/>
    </source>
</evidence>
<dbReference type="Pfam" id="PF13442">
    <property type="entry name" value="Cytochrome_CBB3"/>
    <property type="match status" value="1"/>
</dbReference>
<dbReference type="SMART" id="SM00564">
    <property type="entry name" value="PQQ"/>
    <property type="match status" value="5"/>
</dbReference>
<evidence type="ECO:0000256" key="8">
    <source>
        <dbReference type="ARBA" id="ARBA00022891"/>
    </source>
</evidence>
<name>A0ABY1QB55_9SPHN</name>
<keyword evidence="11" id="KW-1015">Disulfide bond</keyword>
<dbReference type="SUPFAM" id="SSF46626">
    <property type="entry name" value="Cytochrome c"/>
    <property type="match status" value="1"/>
</dbReference>
<dbReference type="InterPro" id="IPR002372">
    <property type="entry name" value="PQQ_rpt_dom"/>
</dbReference>
<keyword evidence="10 12" id="KW-0408">Iron</keyword>
<accession>A0ABY1QB55</accession>
<dbReference type="SUPFAM" id="SSF50998">
    <property type="entry name" value="Quinoprotein alcohol dehydrogenase-like"/>
    <property type="match status" value="1"/>
</dbReference>
<keyword evidence="8" id="KW-0634">PQQ</keyword>
<protein>
    <submittedName>
        <fullName evidence="14">Quinohemoprotein ethanol dehydrogenase</fullName>
    </submittedName>
</protein>
<evidence type="ECO:0000256" key="7">
    <source>
        <dbReference type="ARBA" id="ARBA00022837"/>
    </source>
</evidence>
<keyword evidence="5 12" id="KW-0479">Metal-binding</keyword>
<dbReference type="InterPro" id="IPR009056">
    <property type="entry name" value="Cyt_c-like_dom"/>
</dbReference>
<dbReference type="Pfam" id="PF01011">
    <property type="entry name" value="PQQ"/>
    <property type="match status" value="2"/>
</dbReference>
<keyword evidence="4 12" id="KW-0349">Heme</keyword>
<evidence type="ECO:0000256" key="9">
    <source>
        <dbReference type="ARBA" id="ARBA00023002"/>
    </source>
</evidence>
<comment type="cofactor">
    <cofactor evidence="2">
        <name>pyrroloquinoline quinone</name>
        <dbReference type="ChEBI" id="CHEBI:58442"/>
    </cofactor>
</comment>
<evidence type="ECO:0000256" key="11">
    <source>
        <dbReference type="ARBA" id="ARBA00023157"/>
    </source>
</evidence>
<dbReference type="InterPro" id="IPR018391">
    <property type="entry name" value="PQQ_b-propeller_rpt"/>
</dbReference>
<dbReference type="PROSITE" id="PS51007">
    <property type="entry name" value="CYTC"/>
    <property type="match status" value="1"/>
</dbReference>
<evidence type="ECO:0000256" key="12">
    <source>
        <dbReference type="PROSITE-ProRule" id="PRU00433"/>
    </source>
</evidence>
<comment type="caution">
    <text evidence="14">The sequence shown here is derived from an EMBL/GenBank/DDBJ whole genome shotgun (WGS) entry which is preliminary data.</text>
</comment>
<evidence type="ECO:0000259" key="13">
    <source>
        <dbReference type="PROSITE" id="PS51007"/>
    </source>
</evidence>